<evidence type="ECO:0000256" key="3">
    <source>
        <dbReference type="ARBA" id="ARBA00022448"/>
    </source>
</evidence>
<keyword evidence="4 9" id="KW-0812">Transmembrane</keyword>
<sequence>MSSKPEPKDVHQLNGTGPTASPCSSDGPGREPLAGTSEFLGPDGAGVEVVIESRANAKGVREEDALLENGSQSNESDDVSTDRGPAPPSPLKETSFSIGLQVLFPFLLAGFGTVAAGMVLDIVQHWEVFQKVTEVFILVPALLGLKGNLEMTLASRLSTAANIGHMDTPKELWRMITGNMALIQVQATVVGFLASIAAVVFGWIPDGHFSIPHAFLLCASSVATAFIASLVLGMIMIGVIIGSRKIGINPDNVATPIAASLGDLITLALLSGISWGLYLELNHWRYIYPLVCAFFVALLPVWVVLARRSPATREVLYSGWEPVIIAMAISSYCTPLPPCVGGNLVAVQASRISTFLHMNGMPGENSEQAPRRCPSPCTTFFSPDVNSRSARVLFLLVVPGHLVFLYTISCMQGGHTTLTLIFIIFYMTAALLQVLILLYIADWMVHWMWGRGLDPDNFSIPYLTALGDLLGTGLLALSFHVLWLIGDRDTDVGD</sequence>
<evidence type="ECO:0000256" key="10">
    <source>
        <dbReference type="SAM" id="MobiDB-lite"/>
    </source>
</evidence>
<feature type="compositionally biased region" description="Polar residues" evidence="10">
    <location>
        <begin position="13"/>
        <end position="24"/>
    </location>
</feature>
<dbReference type="GeneTree" id="ENSGT00950000183042"/>
<dbReference type="Ensembl" id="ENSCCAT00000028868.1">
    <property type="protein sequence ID" value="ENSCCAP00000011461.1"/>
    <property type="gene ID" value="ENSCCAG00000023472.1"/>
</dbReference>
<dbReference type="SUPFAM" id="SSF161093">
    <property type="entry name" value="MgtE membrane domain-like"/>
    <property type="match status" value="2"/>
</dbReference>
<keyword evidence="13" id="KW-1185">Reference proteome</keyword>
<feature type="transmembrane region" description="Helical" evidence="9">
    <location>
        <begin position="420"/>
        <end position="441"/>
    </location>
</feature>
<feature type="transmembrane region" description="Helical" evidence="9">
    <location>
        <begin position="392"/>
        <end position="414"/>
    </location>
</feature>
<reference evidence="12" key="1">
    <citation type="submission" date="2025-08" db="UniProtKB">
        <authorList>
            <consortium name="Ensembl"/>
        </authorList>
    </citation>
    <scope>IDENTIFICATION</scope>
</reference>
<feature type="compositionally biased region" description="Basic and acidic residues" evidence="10">
    <location>
        <begin position="1"/>
        <end position="11"/>
    </location>
</feature>
<dbReference type="PANTHER" id="PTHR16228">
    <property type="entry name" value="DIVALENT CATION TRANSPORTER SOLUTE CARRIER FAMILY 41"/>
    <property type="match status" value="1"/>
</dbReference>
<feature type="transmembrane region" description="Helical" evidence="9">
    <location>
        <begin position="253"/>
        <end position="274"/>
    </location>
</feature>
<comment type="function">
    <text evidence="9">Acts as a magnesium transporter.</text>
</comment>
<comment type="caution">
    <text evidence="9">Lacks conserved residue(s) required for the propagation of feature annotation.</text>
</comment>
<keyword evidence="8 9" id="KW-0472">Membrane</keyword>
<feature type="transmembrane region" description="Helical" evidence="9">
    <location>
        <begin position="462"/>
        <end position="485"/>
    </location>
</feature>
<reference evidence="12" key="2">
    <citation type="submission" date="2025-09" db="UniProtKB">
        <authorList>
            <consortium name="Ensembl"/>
        </authorList>
    </citation>
    <scope>IDENTIFICATION</scope>
</reference>
<comment type="similarity">
    <text evidence="2 9">Belongs to the SLC41A transporter family.</text>
</comment>
<dbReference type="GO" id="GO:0015693">
    <property type="term" value="P:magnesium ion transport"/>
    <property type="evidence" value="ECO:0007669"/>
    <property type="project" value="UniProtKB-ARBA"/>
</dbReference>
<proteinExistence type="inferred from homology"/>
<evidence type="ECO:0000313" key="13">
    <source>
        <dbReference type="Proteomes" id="UP000233040"/>
    </source>
</evidence>
<feature type="transmembrane region" description="Helical" evidence="9">
    <location>
        <begin position="286"/>
        <end position="305"/>
    </location>
</feature>
<keyword evidence="7 9" id="KW-0406">Ion transport</keyword>
<feature type="domain" description="SLC41A/MgtE integral membrane" evidence="11">
    <location>
        <begin position="139"/>
        <end position="273"/>
    </location>
</feature>
<gene>
    <name evidence="12" type="primary">SLC41A1</name>
</gene>
<keyword evidence="3 9" id="KW-0813">Transport</keyword>
<dbReference type="PANTHER" id="PTHR16228:SF23">
    <property type="entry name" value="SOLUTE CARRIER FAMILY 41 MEMBER 1"/>
    <property type="match status" value="1"/>
</dbReference>
<name>A0A2K5Q6E0_CEBIM</name>
<dbReference type="AlphaFoldDB" id="A0A2K5Q6E0"/>
<feature type="region of interest" description="Disordered" evidence="10">
    <location>
        <begin position="1"/>
        <end position="42"/>
    </location>
</feature>
<dbReference type="FunFam" id="1.10.357.20:FF:000001">
    <property type="entry name" value="Solute carrier family 41 member 2"/>
    <property type="match status" value="1"/>
</dbReference>
<feature type="region of interest" description="Disordered" evidence="10">
    <location>
        <begin position="60"/>
        <end position="91"/>
    </location>
</feature>
<dbReference type="InterPro" id="IPR006667">
    <property type="entry name" value="SLC41_membr_dom"/>
</dbReference>
<evidence type="ECO:0000256" key="2">
    <source>
        <dbReference type="ARBA" id="ARBA00009749"/>
    </source>
</evidence>
<feature type="transmembrane region" description="Helical" evidence="9">
    <location>
        <begin position="210"/>
        <end position="241"/>
    </location>
</feature>
<protein>
    <recommendedName>
        <fullName evidence="9">Solute carrier family 41 member</fullName>
    </recommendedName>
</protein>
<feature type="domain" description="SLC41A/MgtE integral membrane" evidence="11">
    <location>
        <begin position="340"/>
        <end position="477"/>
    </location>
</feature>
<evidence type="ECO:0000256" key="5">
    <source>
        <dbReference type="ARBA" id="ARBA00022842"/>
    </source>
</evidence>
<evidence type="ECO:0000256" key="1">
    <source>
        <dbReference type="ARBA" id="ARBA00004141"/>
    </source>
</evidence>
<evidence type="ECO:0000313" key="12">
    <source>
        <dbReference type="Ensembl" id="ENSCCAP00000011461.1"/>
    </source>
</evidence>
<dbReference type="GO" id="GO:0005886">
    <property type="term" value="C:plasma membrane"/>
    <property type="evidence" value="ECO:0007669"/>
    <property type="project" value="TreeGrafter"/>
</dbReference>
<keyword evidence="6 9" id="KW-1133">Transmembrane helix</keyword>
<dbReference type="GO" id="GO:0022890">
    <property type="term" value="F:inorganic cation transmembrane transporter activity"/>
    <property type="evidence" value="ECO:0007669"/>
    <property type="project" value="UniProtKB-UniRule"/>
</dbReference>
<evidence type="ECO:0000256" key="6">
    <source>
        <dbReference type="ARBA" id="ARBA00022989"/>
    </source>
</evidence>
<dbReference type="GO" id="GO:0008324">
    <property type="term" value="F:monoatomic cation transmembrane transporter activity"/>
    <property type="evidence" value="ECO:0007669"/>
    <property type="project" value="UniProtKB-UniRule"/>
</dbReference>
<keyword evidence="5 9" id="KW-0460">Magnesium</keyword>
<evidence type="ECO:0000256" key="9">
    <source>
        <dbReference type="RuleBase" id="RU369007"/>
    </source>
</evidence>
<comment type="subcellular location">
    <subcellularLocation>
        <location evidence="1 9">Membrane</location>
        <topology evidence="1 9">Multi-pass membrane protein</topology>
    </subcellularLocation>
</comment>
<dbReference type="InterPro" id="IPR045349">
    <property type="entry name" value="SLC41A1-3"/>
</dbReference>
<dbReference type="InterPro" id="IPR036739">
    <property type="entry name" value="SLC41_membr_dom_sf"/>
</dbReference>
<evidence type="ECO:0000259" key="11">
    <source>
        <dbReference type="Pfam" id="PF01769"/>
    </source>
</evidence>
<organism evidence="12 13">
    <name type="scientific">Cebus imitator</name>
    <name type="common">Panamanian white-faced capuchin</name>
    <name type="synonym">Cebus capucinus imitator</name>
    <dbReference type="NCBI Taxonomy" id="2715852"/>
    <lineage>
        <taxon>Eukaryota</taxon>
        <taxon>Metazoa</taxon>
        <taxon>Chordata</taxon>
        <taxon>Craniata</taxon>
        <taxon>Vertebrata</taxon>
        <taxon>Euteleostomi</taxon>
        <taxon>Mammalia</taxon>
        <taxon>Eutheria</taxon>
        <taxon>Euarchontoglires</taxon>
        <taxon>Primates</taxon>
        <taxon>Haplorrhini</taxon>
        <taxon>Platyrrhini</taxon>
        <taxon>Cebidae</taxon>
        <taxon>Cebinae</taxon>
        <taxon>Cebus</taxon>
    </lineage>
</organism>
<feature type="transmembrane region" description="Helical" evidence="9">
    <location>
        <begin position="98"/>
        <end position="123"/>
    </location>
</feature>
<evidence type="ECO:0000256" key="8">
    <source>
        <dbReference type="ARBA" id="ARBA00023136"/>
    </source>
</evidence>
<dbReference type="Pfam" id="PF01769">
    <property type="entry name" value="MgtE"/>
    <property type="match status" value="2"/>
</dbReference>
<dbReference type="Proteomes" id="UP000233040">
    <property type="component" value="Unassembled WGS sequence"/>
</dbReference>
<feature type="transmembrane region" description="Helical" evidence="9">
    <location>
        <begin position="180"/>
        <end position="204"/>
    </location>
</feature>
<evidence type="ECO:0000256" key="7">
    <source>
        <dbReference type="ARBA" id="ARBA00023065"/>
    </source>
</evidence>
<accession>A0A2K5Q6E0</accession>
<dbReference type="FunFam" id="1.10.357.20:FF:000016">
    <property type="entry name" value="Predicted protein"/>
    <property type="match status" value="1"/>
</dbReference>
<evidence type="ECO:0000256" key="4">
    <source>
        <dbReference type="ARBA" id="ARBA00022692"/>
    </source>
</evidence>
<dbReference type="Gene3D" id="1.10.357.20">
    <property type="entry name" value="SLC41 divalent cation transporters, integral membrane domain"/>
    <property type="match status" value="2"/>
</dbReference>